<reference evidence="4" key="1">
    <citation type="submission" date="2017-10" db="EMBL/GenBank/DDBJ databases">
        <title>Rapid genome shrinkage in a self-fertile nematode reveals novel sperm competition proteins.</title>
        <authorList>
            <person name="Yin D."/>
            <person name="Schwarz E.M."/>
            <person name="Thomas C.G."/>
            <person name="Felde R.L."/>
            <person name="Korf I.F."/>
            <person name="Cutter A.D."/>
            <person name="Schartner C.M."/>
            <person name="Ralston E.J."/>
            <person name="Meyer B.J."/>
            <person name="Haag E.S."/>
        </authorList>
    </citation>
    <scope>NUCLEOTIDE SEQUENCE [LARGE SCALE GENOMIC DNA]</scope>
    <source>
        <strain evidence="4">JU1422</strain>
    </source>
</reference>
<protein>
    <recommendedName>
        <fullName evidence="2">DUF38 domain-containing protein</fullName>
    </recommendedName>
</protein>
<evidence type="ECO:0000313" key="4">
    <source>
        <dbReference type="Proteomes" id="UP000230233"/>
    </source>
</evidence>
<dbReference type="Proteomes" id="UP000230233">
    <property type="component" value="Chromosome IV"/>
</dbReference>
<organism evidence="3 4">
    <name type="scientific">Caenorhabditis nigoni</name>
    <dbReference type="NCBI Taxonomy" id="1611254"/>
    <lineage>
        <taxon>Eukaryota</taxon>
        <taxon>Metazoa</taxon>
        <taxon>Ecdysozoa</taxon>
        <taxon>Nematoda</taxon>
        <taxon>Chromadorea</taxon>
        <taxon>Rhabditida</taxon>
        <taxon>Rhabditina</taxon>
        <taxon>Rhabditomorpha</taxon>
        <taxon>Rhabditoidea</taxon>
        <taxon>Rhabditidae</taxon>
        <taxon>Peloderinae</taxon>
        <taxon>Caenorhabditis</taxon>
    </lineage>
</organism>
<accession>A0A2G5TXL7</accession>
<proteinExistence type="predicted"/>
<feature type="domain" description="DUF38" evidence="2">
    <location>
        <begin position="189"/>
        <end position="267"/>
    </location>
</feature>
<evidence type="ECO:0000259" key="2">
    <source>
        <dbReference type="Pfam" id="PF01827"/>
    </source>
</evidence>
<sequence>MLADACRCSPMLADACRRFPTLSDACRHLRLILRDASAKYWKLIEYEGTYMYFVMKILRVTRAHEKVKIFLLEYGRGVSHNLEYWRCQEDGRTMIWKGYHANFYSCRRSQQWASHHLHYCLQRICFGRLIFKTEERNKWDPEIDPFCNFYKQLATRFKKSIAPTLSPFVESFEIELNWFDNSDQHNRIQTWQLFKLLDPGTLKFIEFRKWMDTMEHGRRTILTMSGWEEINGSNQWKAAEELDILDENMNMEVKDYINFNVVKLHLQAKRILIFSEQPTLATFPCLDMVSIFKCEEMRIEMNKLKEDASEHLKQLFEENELKTNYLTISTSRNIKESMKDTYKNVIGDEAGDFLVKYEQNDIVFTKKEMKPSTSKQSTSGSSCGGCFSKQTDSGPSSPK</sequence>
<dbReference type="InterPro" id="IPR002900">
    <property type="entry name" value="DUF38/FTH_CAE_spp"/>
</dbReference>
<evidence type="ECO:0000313" key="3">
    <source>
        <dbReference type="EMBL" id="PIC32014.1"/>
    </source>
</evidence>
<comment type="caution">
    <text evidence="3">The sequence shown here is derived from an EMBL/GenBank/DDBJ whole genome shotgun (WGS) entry which is preliminary data.</text>
</comment>
<dbReference type="Pfam" id="PF01827">
    <property type="entry name" value="FTH"/>
    <property type="match status" value="1"/>
</dbReference>
<name>A0A2G5TXL7_9PELO</name>
<feature type="region of interest" description="Disordered" evidence="1">
    <location>
        <begin position="367"/>
        <end position="399"/>
    </location>
</feature>
<dbReference type="EMBL" id="PDUG01000004">
    <property type="protein sequence ID" value="PIC32014.1"/>
    <property type="molecule type" value="Genomic_DNA"/>
</dbReference>
<keyword evidence="4" id="KW-1185">Reference proteome</keyword>
<evidence type="ECO:0000256" key="1">
    <source>
        <dbReference type="SAM" id="MobiDB-lite"/>
    </source>
</evidence>
<gene>
    <name evidence="3" type="primary">Cnig_chr_IV.g12510</name>
    <name evidence="3" type="ORF">B9Z55_012510</name>
</gene>
<dbReference type="AlphaFoldDB" id="A0A2G5TXL7"/>
<feature type="compositionally biased region" description="Low complexity" evidence="1">
    <location>
        <begin position="372"/>
        <end position="390"/>
    </location>
</feature>